<keyword evidence="1 4" id="KW-0378">Hydrolase</keyword>
<dbReference type="InterPro" id="IPR050301">
    <property type="entry name" value="NTE"/>
</dbReference>
<dbReference type="Gene3D" id="3.40.1090.10">
    <property type="entry name" value="Cytosolic phospholipase A2 catalytic domain"/>
    <property type="match status" value="2"/>
</dbReference>
<dbReference type="PANTHER" id="PTHR14226:SF57">
    <property type="entry name" value="BLR7027 PROTEIN"/>
    <property type="match status" value="1"/>
</dbReference>
<feature type="region of interest" description="Disordered" evidence="5">
    <location>
        <begin position="252"/>
        <end position="279"/>
    </location>
</feature>
<evidence type="ECO:0000256" key="3">
    <source>
        <dbReference type="ARBA" id="ARBA00023098"/>
    </source>
</evidence>
<dbReference type="Pfam" id="PF01734">
    <property type="entry name" value="Patatin"/>
    <property type="match status" value="1"/>
</dbReference>
<feature type="active site" description="Nucleophile" evidence="4">
    <location>
        <position position="43"/>
    </location>
</feature>
<proteinExistence type="predicted"/>
<feature type="domain" description="PNPLA" evidence="6">
    <location>
        <begin position="6"/>
        <end position="200"/>
    </location>
</feature>
<accession>A0ABW5FLV0</accession>
<gene>
    <name evidence="7" type="ORF">ACFSXZ_02370</name>
</gene>
<keyword evidence="3 4" id="KW-0443">Lipid metabolism</keyword>
<dbReference type="Proteomes" id="UP001597417">
    <property type="component" value="Unassembled WGS sequence"/>
</dbReference>
<dbReference type="EMBL" id="JBHUKR010000004">
    <property type="protein sequence ID" value="MFD2415165.1"/>
    <property type="molecule type" value="Genomic_DNA"/>
</dbReference>
<feature type="active site" description="Proton acceptor" evidence="4">
    <location>
        <position position="187"/>
    </location>
</feature>
<organism evidence="7 8">
    <name type="scientific">Amycolatopsis pigmentata</name>
    <dbReference type="NCBI Taxonomy" id="450801"/>
    <lineage>
        <taxon>Bacteria</taxon>
        <taxon>Bacillati</taxon>
        <taxon>Actinomycetota</taxon>
        <taxon>Actinomycetes</taxon>
        <taxon>Pseudonocardiales</taxon>
        <taxon>Pseudonocardiaceae</taxon>
        <taxon>Amycolatopsis</taxon>
    </lineage>
</organism>
<dbReference type="PANTHER" id="PTHR14226">
    <property type="entry name" value="NEUROPATHY TARGET ESTERASE/SWISS CHEESE D.MELANOGASTER"/>
    <property type="match status" value="1"/>
</dbReference>
<dbReference type="PROSITE" id="PS51635">
    <property type="entry name" value="PNPLA"/>
    <property type="match status" value="1"/>
</dbReference>
<feature type="short sequence motif" description="GXSXG" evidence="4">
    <location>
        <begin position="41"/>
        <end position="45"/>
    </location>
</feature>
<feature type="short sequence motif" description="GXGXXG" evidence="4">
    <location>
        <begin position="10"/>
        <end position="15"/>
    </location>
</feature>
<evidence type="ECO:0000256" key="1">
    <source>
        <dbReference type="ARBA" id="ARBA00022801"/>
    </source>
</evidence>
<dbReference type="InterPro" id="IPR002641">
    <property type="entry name" value="PNPLA_dom"/>
</dbReference>
<comment type="caution">
    <text evidence="7">The sequence shown here is derived from an EMBL/GenBank/DDBJ whole genome shotgun (WGS) entry which is preliminary data.</text>
</comment>
<dbReference type="InterPro" id="IPR016035">
    <property type="entry name" value="Acyl_Trfase/lysoPLipase"/>
</dbReference>
<dbReference type="SUPFAM" id="SSF52151">
    <property type="entry name" value="FabD/lysophospholipase-like"/>
    <property type="match status" value="1"/>
</dbReference>
<feature type="short sequence motif" description="DGA/G" evidence="4">
    <location>
        <begin position="187"/>
        <end position="189"/>
    </location>
</feature>
<name>A0ABW5FLV0_9PSEU</name>
<keyword evidence="8" id="KW-1185">Reference proteome</keyword>
<sequence>MTKKALVLGGGGVAGIAWETGLLAGLTEAGVPVLEADLMVGTSAGSTVAAQVTSGVGVEELFRRQVDPAFQVPELPRTIDTEALMAMFAESYDPALDPGELRRRVGAMALKAPTVPEAERRPVIEARLPSHDWPALEIKIVAVDAETGEDRVFDATSGVSLVDAVTASCAVPGVWPPATIGGRRYVDGAVRSPENADLAEGYERVLVVQVMEIPGQNELEKQVAFLRERGSEVMVIGPDEAAAAAMGPNLLDPAKREPAATAGREQGLRAAPEVAGFLK</sequence>
<evidence type="ECO:0000256" key="4">
    <source>
        <dbReference type="PROSITE-ProRule" id="PRU01161"/>
    </source>
</evidence>
<evidence type="ECO:0000256" key="2">
    <source>
        <dbReference type="ARBA" id="ARBA00022963"/>
    </source>
</evidence>
<protein>
    <submittedName>
        <fullName evidence="7">Patatin-like phospholipase family protein</fullName>
    </submittedName>
</protein>
<dbReference type="RefSeq" id="WP_378260721.1">
    <property type="nucleotide sequence ID" value="NZ_JBHUKR010000004.1"/>
</dbReference>
<evidence type="ECO:0000313" key="7">
    <source>
        <dbReference type="EMBL" id="MFD2415165.1"/>
    </source>
</evidence>
<reference evidence="8" key="1">
    <citation type="journal article" date="2019" name="Int. J. Syst. Evol. Microbiol.">
        <title>The Global Catalogue of Microorganisms (GCM) 10K type strain sequencing project: providing services to taxonomists for standard genome sequencing and annotation.</title>
        <authorList>
            <consortium name="The Broad Institute Genomics Platform"/>
            <consortium name="The Broad Institute Genome Sequencing Center for Infectious Disease"/>
            <person name="Wu L."/>
            <person name="Ma J."/>
        </authorList>
    </citation>
    <scope>NUCLEOTIDE SEQUENCE [LARGE SCALE GENOMIC DNA]</scope>
    <source>
        <strain evidence="8">CGMCC 4.7645</strain>
    </source>
</reference>
<evidence type="ECO:0000259" key="6">
    <source>
        <dbReference type="PROSITE" id="PS51635"/>
    </source>
</evidence>
<keyword evidence="2 4" id="KW-0442">Lipid degradation</keyword>
<evidence type="ECO:0000313" key="8">
    <source>
        <dbReference type="Proteomes" id="UP001597417"/>
    </source>
</evidence>
<evidence type="ECO:0000256" key="5">
    <source>
        <dbReference type="SAM" id="MobiDB-lite"/>
    </source>
</evidence>